<name>G0NJZ4_CAEBE</name>
<organism evidence="4">
    <name type="scientific">Caenorhabditis brenneri</name>
    <name type="common">Nematode worm</name>
    <dbReference type="NCBI Taxonomy" id="135651"/>
    <lineage>
        <taxon>Eukaryota</taxon>
        <taxon>Metazoa</taxon>
        <taxon>Ecdysozoa</taxon>
        <taxon>Nematoda</taxon>
        <taxon>Chromadorea</taxon>
        <taxon>Rhabditida</taxon>
        <taxon>Rhabditina</taxon>
        <taxon>Rhabditomorpha</taxon>
        <taxon>Rhabditoidea</taxon>
        <taxon>Rhabditidae</taxon>
        <taxon>Peloderinae</taxon>
        <taxon>Caenorhabditis</taxon>
    </lineage>
</organism>
<dbReference type="FunCoup" id="G0NJZ4">
    <property type="interactions" value="1897"/>
</dbReference>
<dbReference type="eggNOG" id="ENOG502RA6P">
    <property type="taxonomic scope" value="Eukaryota"/>
</dbReference>
<sequence length="248" mass="28259">MIRLKLFIPLVLFGAIQASTRMCAQCVAGDFLFRRNLMQDSQVGMSMGWIEEWKDTNCVKGMINTIECDHACLKITIIKTGAEKDAIEGVMMDCSDLMIHRSPDLPSNIDFKAYDENAIFSGMRRNFTITYHFTMQGSENVKAIAEQYKTKTFPYYREEFEMSTIVIAIFLSVAVIACVLFVFWNCVGDICCKGKNDYYHMSQVHYTARVAEESLRSRDYSTAPSSPSTRLATVENHVEQKNENIPII</sequence>
<evidence type="ECO:0000313" key="4">
    <source>
        <dbReference type="Proteomes" id="UP000008068"/>
    </source>
</evidence>
<keyword evidence="1" id="KW-0472">Membrane</keyword>
<dbReference type="PANTHER" id="PTHR35178">
    <property type="entry name" value="FOLATE RECEPTOR HOMOLOG-RELATED"/>
    <property type="match status" value="1"/>
</dbReference>
<keyword evidence="4" id="KW-1185">Reference proteome</keyword>
<evidence type="ECO:0000313" key="3">
    <source>
        <dbReference type="EMBL" id="EGT32708.1"/>
    </source>
</evidence>
<dbReference type="STRING" id="135651.G0NJZ4"/>
<gene>
    <name evidence="3" type="ORF">CAEBREN_06164</name>
</gene>
<evidence type="ECO:0000256" key="2">
    <source>
        <dbReference type="SAM" id="SignalP"/>
    </source>
</evidence>
<dbReference type="InParanoid" id="G0NJZ4"/>
<dbReference type="PANTHER" id="PTHR35178:SF1">
    <property type="entry name" value="CUB DOMAIN-CONTAINING PROTEIN-RELATED"/>
    <property type="match status" value="1"/>
</dbReference>
<feature type="chain" id="PRO_5003405269" evidence="2">
    <location>
        <begin position="19"/>
        <end position="248"/>
    </location>
</feature>
<evidence type="ECO:0000256" key="1">
    <source>
        <dbReference type="SAM" id="Phobius"/>
    </source>
</evidence>
<protein>
    <submittedName>
        <fullName evidence="3">Uncharacterized protein</fullName>
    </submittedName>
</protein>
<dbReference type="Proteomes" id="UP000008068">
    <property type="component" value="Unassembled WGS sequence"/>
</dbReference>
<reference evidence="4" key="1">
    <citation type="submission" date="2011-07" db="EMBL/GenBank/DDBJ databases">
        <authorList>
            <consortium name="Caenorhabditis brenneri Sequencing and Analysis Consortium"/>
            <person name="Wilson R.K."/>
        </authorList>
    </citation>
    <scope>NUCLEOTIDE SEQUENCE [LARGE SCALE GENOMIC DNA]</scope>
    <source>
        <strain evidence="4">PB2801</strain>
    </source>
</reference>
<keyword evidence="1" id="KW-0812">Transmembrane</keyword>
<dbReference type="OrthoDB" id="5782671at2759"/>
<keyword evidence="1" id="KW-1133">Transmembrane helix</keyword>
<dbReference type="AlphaFoldDB" id="G0NJZ4"/>
<dbReference type="HOGENOM" id="CLU_089432_0_0_1"/>
<accession>G0NJZ4</accession>
<dbReference type="EMBL" id="GL379897">
    <property type="protein sequence ID" value="EGT32708.1"/>
    <property type="molecule type" value="Genomic_DNA"/>
</dbReference>
<feature type="transmembrane region" description="Helical" evidence="1">
    <location>
        <begin position="165"/>
        <end position="187"/>
    </location>
</feature>
<keyword evidence="2" id="KW-0732">Signal</keyword>
<feature type="signal peptide" evidence="2">
    <location>
        <begin position="1"/>
        <end position="18"/>
    </location>
</feature>
<proteinExistence type="predicted"/>